<dbReference type="PANTHER" id="PTHR15907">
    <property type="entry name" value="DUF614 FAMILY PROTEIN-RELATED"/>
    <property type="match status" value="1"/>
</dbReference>
<evidence type="ECO:0000313" key="2">
    <source>
        <dbReference type="Proteomes" id="UP000822688"/>
    </source>
</evidence>
<protein>
    <submittedName>
        <fullName evidence="1">Uncharacterized protein</fullName>
    </submittedName>
</protein>
<accession>A0A8T0IWR7</accession>
<reference evidence="1" key="1">
    <citation type="submission" date="2020-06" db="EMBL/GenBank/DDBJ databases">
        <title>WGS assembly of Ceratodon purpureus strain R40.</title>
        <authorList>
            <person name="Carey S.B."/>
            <person name="Jenkins J."/>
            <person name="Shu S."/>
            <person name="Lovell J.T."/>
            <person name="Sreedasyam A."/>
            <person name="Maumus F."/>
            <person name="Tiley G.P."/>
            <person name="Fernandez-Pozo N."/>
            <person name="Barry K."/>
            <person name="Chen C."/>
            <person name="Wang M."/>
            <person name="Lipzen A."/>
            <person name="Daum C."/>
            <person name="Saski C.A."/>
            <person name="Payton A.C."/>
            <person name="Mcbreen J.C."/>
            <person name="Conrad R.E."/>
            <person name="Kollar L.M."/>
            <person name="Olsson S."/>
            <person name="Huttunen S."/>
            <person name="Landis J.B."/>
            <person name="Wickett N.J."/>
            <person name="Johnson M.G."/>
            <person name="Rensing S.A."/>
            <person name="Grimwood J."/>
            <person name="Schmutz J."/>
            <person name="Mcdaniel S.F."/>
        </authorList>
    </citation>
    <scope>NUCLEOTIDE SEQUENCE</scope>
    <source>
        <strain evidence="1">R40</strain>
    </source>
</reference>
<organism evidence="1 2">
    <name type="scientific">Ceratodon purpureus</name>
    <name type="common">Fire moss</name>
    <name type="synonym">Dicranum purpureum</name>
    <dbReference type="NCBI Taxonomy" id="3225"/>
    <lineage>
        <taxon>Eukaryota</taxon>
        <taxon>Viridiplantae</taxon>
        <taxon>Streptophyta</taxon>
        <taxon>Embryophyta</taxon>
        <taxon>Bryophyta</taxon>
        <taxon>Bryophytina</taxon>
        <taxon>Bryopsida</taxon>
        <taxon>Dicranidae</taxon>
        <taxon>Pseudoditrichales</taxon>
        <taxon>Ditrichaceae</taxon>
        <taxon>Ceratodon</taxon>
    </lineage>
</organism>
<dbReference type="EMBL" id="CM026422">
    <property type="protein sequence ID" value="KAG0587657.1"/>
    <property type="molecule type" value="Genomic_DNA"/>
</dbReference>
<proteinExistence type="predicted"/>
<dbReference type="AlphaFoldDB" id="A0A8T0IWR7"/>
<evidence type="ECO:0000313" key="1">
    <source>
        <dbReference type="EMBL" id="KAG0587657.1"/>
    </source>
</evidence>
<sequence>MGVYEQGTSNGQTEPVMGHPVYPPPVAFTQPLPAQMQVPPVRAVVPEGCTGQWNASLCGCCSDCDMCCQTCWCPCVTFGQVAEVVDEGQGSCCVQATIYGLLCSVGIPCVYSFMWRQKLRQKFKLERGCCGDFCVHCCCAWCALCQEHRELRSRGLDPSLGWEVAQQTYFRPMAVPTPPGAMLR</sequence>
<dbReference type="InterPro" id="IPR006461">
    <property type="entry name" value="PLAC_motif_containing"/>
</dbReference>
<dbReference type="NCBIfam" id="TIGR01571">
    <property type="entry name" value="A_thal_Cys_rich"/>
    <property type="match status" value="1"/>
</dbReference>
<dbReference type="Proteomes" id="UP000822688">
    <property type="component" value="Chromosome 2"/>
</dbReference>
<comment type="caution">
    <text evidence="1">The sequence shown here is derived from an EMBL/GenBank/DDBJ whole genome shotgun (WGS) entry which is preliminary data.</text>
</comment>
<dbReference type="Pfam" id="PF04749">
    <property type="entry name" value="PLAC8"/>
    <property type="match status" value="1"/>
</dbReference>
<keyword evidence="2" id="KW-1185">Reference proteome</keyword>
<name>A0A8T0IWR7_CERPU</name>
<gene>
    <name evidence="1" type="ORF">KC19_2G181300</name>
</gene>